<keyword evidence="1" id="KW-1133">Transmembrane helix</keyword>
<accession>A0ABD6EFS1</accession>
<reference evidence="2 3" key="1">
    <citation type="submission" date="2024-08" db="EMBL/GenBank/DDBJ databases">
        <title>Gnathostoma spinigerum genome.</title>
        <authorList>
            <person name="Gonzalez-Bertolin B."/>
            <person name="Monzon S."/>
            <person name="Zaballos A."/>
            <person name="Jimenez P."/>
            <person name="Dekumyoy P."/>
            <person name="Varona S."/>
            <person name="Cuesta I."/>
            <person name="Sumanam S."/>
            <person name="Adisakwattana P."/>
            <person name="Gasser R.B."/>
            <person name="Hernandez-Gonzalez A."/>
            <person name="Young N.D."/>
            <person name="Perteguer M.J."/>
        </authorList>
    </citation>
    <scope>NUCLEOTIDE SEQUENCE [LARGE SCALE GENOMIC DNA]</scope>
    <source>
        <strain evidence="2">AL3</strain>
        <tissue evidence="2">Liver</tissue>
    </source>
</reference>
<dbReference type="Proteomes" id="UP001608902">
    <property type="component" value="Unassembled WGS sequence"/>
</dbReference>
<dbReference type="PANTHER" id="PTHR13568">
    <property type="entry name" value="FAM11A, B PROTEIN"/>
    <property type="match status" value="1"/>
</dbReference>
<dbReference type="PANTHER" id="PTHR13568:SF9">
    <property type="entry name" value="TRANSMEMBRANE PROTEIN 203"/>
    <property type="match status" value="1"/>
</dbReference>
<sequence length="156" mass="18063">MLSLSEIIRWTNITVFELWLHSVGLLCASILLTLKIELNTNITYWQVFAPLFIATGFDVYFLFIAVTRSIVDERGYKNSFLKFAFGWLRLIMTGIFEAVLCYKMNGDLEDGQVAVQSSYGVIFMPIWIFMAALCFQDHQNLMLLRWQWDPPSLSTV</sequence>
<protein>
    <recommendedName>
        <fullName evidence="4">Transmembrane protein 203</fullName>
    </recommendedName>
</protein>
<organism evidence="2 3">
    <name type="scientific">Gnathostoma spinigerum</name>
    <dbReference type="NCBI Taxonomy" id="75299"/>
    <lineage>
        <taxon>Eukaryota</taxon>
        <taxon>Metazoa</taxon>
        <taxon>Ecdysozoa</taxon>
        <taxon>Nematoda</taxon>
        <taxon>Chromadorea</taxon>
        <taxon>Rhabditida</taxon>
        <taxon>Spirurina</taxon>
        <taxon>Gnathostomatomorpha</taxon>
        <taxon>Gnathostomatoidea</taxon>
        <taxon>Gnathostomatidae</taxon>
        <taxon>Gnathostoma</taxon>
    </lineage>
</organism>
<proteinExistence type="predicted"/>
<keyword evidence="1" id="KW-0812">Transmembrane</keyword>
<feature type="transmembrane region" description="Helical" evidence="1">
    <location>
        <begin position="44"/>
        <end position="66"/>
    </location>
</feature>
<dbReference type="EMBL" id="JBGFUD010003572">
    <property type="protein sequence ID" value="MFH4978833.1"/>
    <property type="molecule type" value="Genomic_DNA"/>
</dbReference>
<name>A0ABD6EFS1_9BILA</name>
<dbReference type="InterPro" id="IPR019396">
    <property type="entry name" value="TM_Fragile-X-F-assoc"/>
</dbReference>
<dbReference type="AlphaFoldDB" id="A0ABD6EFS1"/>
<feature type="transmembrane region" description="Helical" evidence="1">
    <location>
        <begin position="87"/>
        <end position="105"/>
    </location>
</feature>
<keyword evidence="3" id="KW-1185">Reference proteome</keyword>
<evidence type="ECO:0000256" key="1">
    <source>
        <dbReference type="SAM" id="Phobius"/>
    </source>
</evidence>
<feature type="transmembrane region" description="Helical" evidence="1">
    <location>
        <begin position="117"/>
        <end position="135"/>
    </location>
</feature>
<evidence type="ECO:0000313" key="2">
    <source>
        <dbReference type="EMBL" id="MFH4978833.1"/>
    </source>
</evidence>
<comment type="caution">
    <text evidence="2">The sequence shown here is derived from an EMBL/GenBank/DDBJ whole genome shotgun (WGS) entry which is preliminary data.</text>
</comment>
<feature type="transmembrane region" description="Helical" evidence="1">
    <location>
        <begin position="12"/>
        <end position="32"/>
    </location>
</feature>
<evidence type="ECO:0008006" key="4">
    <source>
        <dbReference type="Google" id="ProtNLM"/>
    </source>
</evidence>
<keyword evidence="1" id="KW-0472">Membrane</keyword>
<gene>
    <name evidence="2" type="ORF">AB6A40_005542</name>
</gene>
<evidence type="ECO:0000313" key="3">
    <source>
        <dbReference type="Proteomes" id="UP001608902"/>
    </source>
</evidence>